<dbReference type="PANTHER" id="PTHR32552:SF81">
    <property type="entry name" value="TONB-DEPENDENT OUTER MEMBRANE RECEPTOR"/>
    <property type="match status" value="1"/>
</dbReference>
<dbReference type="Proteomes" id="UP000617628">
    <property type="component" value="Unassembled WGS sequence"/>
</dbReference>
<dbReference type="InterPro" id="IPR039426">
    <property type="entry name" value="TonB-dep_rcpt-like"/>
</dbReference>
<dbReference type="EMBL" id="JAENIL010000034">
    <property type="protein sequence ID" value="MBK1878723.1"/>
    <property type="molecule type" value="Genomic_DNA"/>
</dbReference>
<evidence type="ECO:0000256" key="1">
    <source>
        <dbReference type="ARBA" id="ARBA00004571"/>
    </source>
</evidence>
<protein>
    <submittedName>
        <fullName evidence="13">TonB-dependent receptor plug domain-containing protein</fullName>
    </submittedName>
</protein>
<dbReference type="Pfam" id="PF07715">
    <property type="entry name" value="Plug"/>
    <property type="match status" value="1"/>
</dbReference>
<gene>
    <name evidence="13" type="ORF">JIN87_17715</name>
</gene>
<organism evidence="13 14">
    <name type="scientific">Pelagicoccus mobilis</name>
    <dbReference type="NCBI Taxonomy" id="415221"/>
    <lineage>
        <taxon>Bacteria</taxon>
        <taxon>Pseudomonadati</taxon>
        <taxon>Verrucomicrobiota</taxon>
        <taxon>Opitutia</taxon>
        <taxon>Puniceicoccales</taxon>
        <taxon>Pelagicoccaceae</taxon>
        <taxon>Pelagicoccus</taxon>
    </lineage>
</organism>
<evidence type="ECO:0000256" key="2">
    <source>
        <dbReference type="ARBA" id="ARBA00022448"/>
    </source>
</evidence>
<evidence type="ECO:0000256" key="10">
    <source>
        <dbReference type="ARBA" id="ARBA00023237"/>
    </source>
</evidence>
<evidence type="ECO:0000256" key="8">
    <source>
        <dbReference type="ARBA" id="ARBA00023077"/>
    </source>
</evidence>
<keyword evidence="3" id="KW-1134">Transmembrane beta strand</keyword>
<dbReference type="InterPro" id="IPR036942">
    <property type="entry name" value="Beta-barrel_TonB_sf"/>
</dbReference>
<dbReference type="SUPFAM" id="SSF56935">
    <property type="entry name" value="Porins"/>
    <property type="match status" value="1"/>
</dbReference>
<evidence type="ECO:0000256" key="5">
    <source>
        <dbReference type="ARBA" id="ARBA00022692"/>
    </source>
</evidence>
<reference evidence="13" key="1">
    <citation type="submission" date="2021-01" db="EMBL/GenBank/DDBJ databases">
        <title>Modified the classification status of verrucomicrobia.</title>
        <authorList>
            <person name="Feng X."/>
        </authorList>
    </citation>
    <scope>NUCLEOTIDE SEQUENCE</scope>
    <source>
        <strain evidence="13">KCTC 13126</strain>
    </source>
</reference>
<keyword evidence="13" id="KW-0675">Receptor</keyword>
<dbReference type="GO" id="GO:0009279">
    <property type="term" value="C:cell outer membrane"/>
    <property type="evidence" value="ECO:0007669"/>
    <property type="project" value="UniProtKB-SubCell"/>
</dbReference>
<evidence type="ECO:0000313" key="13">
    <source>
        <dbReference type="EMBL" id="MBK1878723.1"/>
    </source>
</evidence>
<evidence type="ECO:0000256" key="6">
    <source>
        <dbReference type="ARBA" id="ARBA00023004"/>
    </source>
</evidence>
<evidence type="ECO:0000259" key="12">
    <source>
        <dbReference type="Pfam" id="PF07715"/>
    </source>
</evidence>
<dbReference type="Gene3D" id="2.40.170.20">
    <property type="entry name" value="TonB-dependent receptor, beta-barrel domain"/>
    <property type="match status" value="1"/>
</dbReference>
<evidence type="ECO:0000256" key="9">
    <source>
        <dbReference type="ARBA" id="ARBA00023136"/>
    </source>
</evidence>
<keyword evidence="9" id="KW-0472">Membrane</keyword>
<keyword evidence="11" id="KW-0732">Signal</keyword>
<keyword evidence="6" id="KW-0408">Iron</keyword>
<dbReference type="Gene3D" id="2.170.130.10">
    <property type="entry name" value="TonB-dependent receptor, plug domain"/>
    <property type="match status" value="1"/>
</dbReference>
<feature type="chain" id="PRO_5037020747" evidence="11">
    <location>
        <begin position="37"/>
        <end position="1184"/>
    </location>
</feature>
<evidence type="ECO:0000256" key="11">
    <source>
        <dbReference type="SAM" id="SignalP"/>
    </source>
</evidence>
<keyword evidence="2" id="KW-0813">Transport</keyword>
<dbReference type="PANTHER" id="PTHR32552">
    <property type="entry name" value="FERRICHROME IRON RECEPTOR-RELATED"/>
    <property type="match status" value="1"/>
</dbReference>
<name>A0A934VSJ0_9BACT</name>
<evidence type="ECO:0000256" key="4">
    <source>
        <dbReference type="ARBA" id="ARBA00022496"/>
    </source>
</evidence>
<sequence>MNKPSRNGLPNALGKPSKLFLGAAAFGLAATSPVFSQSEVDDEDEVFTLSPFTVSAGEDSGYDAKHTLAGTRVRTELKDVGSAISVMTEQFLEDTGSTNAEEALVYANNTEVVGQGGNFLGGQRTPNIGLPEASTVAGTRVRGLESADNLRDFFLSSIPWDSYNVDRVDLQRGANSVLFGIGSAAGIINTSVIDPFYQNETEVELKFDNFGSMRMSADINRVLFEDELAVRVAILRDDKKYQQDSAFREDERLFVAAKWEPKFLRNDSDVFSLSANFETGDIDRNDVVLTPPVDLITPWFNDMGQLTVDYLDSSGLDGTSPFIGKNPYSHNGAAIALYPFGESTQWGYKQSNGLRGVGATDQNPGLPVEGNGHHYGVADWVGIALGMELPGSSSGKTVNKSLTDRRVFDFYNDHLYGPNKGQTQEFNTYNLGLTKTFFNGDLAFNVIYDNQSSRHDSYRMTGINAIAVDFYETLPDGSANPFLGMPYLPGSKDAPWTVHNNDRETLRATMTGELDFAKILDSDSMLSNILGRHVFTGAYSDYEETSWGYGAGESYYTDLSYAVTGVDIDLARDDRRIMGQHYLSNVSMLGLSSASQATIHSLNVMQSPTPGQIVQWDAINGNKALYDVPAVNNYTSANRRPSWAYDNRNEIESQTAVWQGYLLGGNLVPMVGWREDTFDPYQISPLVGELPETGGFFDLSQRDPNAFTFLGDQAAEGQTHTFSVVGHVPQNWVEKIPGVSGLRAHYNESENFRPGGIRRGVLGEYMPLQTGETTEVGISAEFMEGKYRLKINKYESNIANANSPTPFSQAWALNYEFWNLGAAYGMKKLIETGETWHMPVWGNAALLGPLDSPNGWGTTSEGSKYGAGNTLWWGPPSDLATTFVDTPAGVTEAEWPQAVVDEWYDLMVDSIDAWIEMAPPEGFQDAWNMNDRQDPDAFSPWSMSGQGEIRPIANTSSEGYEIEFIANPIEGLNISMTLAQTEAIATDSWSNMGWLAERYEQLVTTPLGAMMMWDTRDWIGRELYNDTALNRWVEFIMNDYWLATELDGAVVPELREWSGNITANYFFKDGALKGTNWGGSVRYLDKSNTGFAFNEVFNEDLGVTEERYDITRPYYAPSETKFDFWVGYERTLSDNIDWKVQLNVRNVFADKDLIPVTVQSFDGSAGQFRIPEPRTVSISNSFSF</sequence>
<evidence type="ECO:0000313" key="14">
    <source>
        <dbReference type="Proteomes" id="UP000617628"/>
    </source>
</evidence>
<keyword evidence="7" id="KW-0406">Ion transport</keyword>
<evidence type="ECO:0000256" key="3">
    <source>
        <dbReference type="ARBA" id="ARBA00022452"/>
    </source>
</evidence>
<keyword evidence="4" id="KW-0410">Iron transport</keyword>
<keyword evidence="5" id="KW-0812">Transmembrane</keyword>
<keyword evidence="14" id="KW-1185">Reference proteome</keyword>
<dbReference type="GO" id="GO:0006826">
    <property type="term" value="P:iron ion transport"/>
    <property type="evidence" value="ECO:0007669"/>
    <property type="project" value="UniProtKB-KW"/>
</dbReference>
<comment type="caution">
    <text evidence="13">The sequence shown here is derived from an EMBL/GenBank/DDBJ whole genome shotgun (WGS) entry which is preliminary data.</text>
</comment>
<feature type="signal peptide" evidence="11">
    <location>
        <begin position="1"/>
        <end position="36"/>
    </location>
</feature>
<proteinExistence type="predicted"/>
<dbReference type="RefSeq" id="WP_200356935.1">
    <property type="nucleotide sequence ID" value="NZ_JAENIL010000034.1"/>
</dbReference>
<keyword evidence="8" id="KW-0798">TonB box</keyword>
<dbReference type="AlphaFoldDB" id="A0A934VSJ0"/>
<feature type="domain" description="TonB-dependent receptor plug" evidence="12">
    <location>
        <begin position="77"/>
        <end position="187"/>
    </location>
</feature>
<keyword evidence="10" id="KW-0998">Cell outer membrane</keyword>
<comment type="subcellular location">
    <subcellularLocation>
        <location evidence="1">Cell outer membrane</location>
        <topology evidence="1">Multi-pass membrane protein</topology>
    </subcellularLocation>
</comment>
<dbReference type="InterPro" id="IPR012910">
    <property type="entry name" value="Plug_dom"/>
</dbReference>
<dbReference type="InterPro" id="IPR037066">
    <property type="entry name" value="Plug_dom_sf"/>
</dbReference>
<evidence type="ECO:0000256" key="7">
    <source>
        <dbReference type="ARBA" id="ARBA00023065"/>
    </source>
</evidence>
<accession>A0A934VSJ0</accession>